<dbReference type="Proteomes" id="UP000001064">
    <property type="component" value="Unassembled WGS sequence"/>
</dbReference>
<dbReference type="KEGG" id="dpp:DICPUDRAFT_150294"/>
<gene>
    <name evidence="1" type="primary">PEX3</name>
    <name evidence="1" type="ORF">DICPUDRAFT_150294</name>
</gene>
<dbReference type="VEuPathDB" id="AmoebaDB:DICPUDRAFT_150294"/>
<proteinExistence type="predicted"/>
<dbReference type="FunCoup" id="F0ZFY8">
    <property type="interactions" value="287"/>
</dbReference>
<accession>F0ZFY8</accession>
<dbReference type="GO" id="GO:0045046">
    <property type="term" value="P:protein import into peroxisome membrane"/>
    <property type="evidence" value="ECO:0000318"/>
    <property type="project" value="GO_Central"/>
</dbReference>
<dbReference type="PANTHER" id="PTHR28080">
    <property type="entry name" value="PEROXISOMAL BIOGENESIS FACTOR 3"/>
    <property type="match status" value="1"/>
</dbReference>
<dbReference type="GO" id="GO:0030674">
    <property type="term" value="F:protein-macromolecule adaptor activity"/>
    <property type="evidence" value="ECO:0000318"/>
    <property type="project" value="GO_Central"/>
</dbReference>
<sequence length="405" mass="47796">MDFRGFEDLKPNKFRKAYEDVKRVGGFLNSHKLGVFLVSLSGGVAFLYHNITQSHKKSLIQFAKERVETYFNATQNLCNRETESIFIKFIDERKFLEKIETPSIASIRQQKDPQEKQKLTDQLKVSIITKLFSVLYVIPLIIVLNRLQINLIGKYCYLDYILYKDQDVSKNRYINQKTEENFISSKDHCYFFDNKFSQFINLIQEQIKVSLKDWKIDQQSSFEGILKLLINIRGNFEKKEILTSTTSDKSLLYYLIPSEEEFNEILKTHKTPENDNDIQYEYLAMLYNETRNIFESQKFYEMFKECINETFLEFTQSLRADFESPELKNKIDQIVLPDLPIEMEIPKPLATMHNIVLLPKINKQITNILAKRTLIVDKLSTFSSIKKLNYSILTNDLDFNKLQFN</sequence>
<reference evidence="2" key="1">
    <citation type="journal article" date="2011" name="Genome Biol.">
        <title>Comparative genomics of the social amoebae Dictyostelium discoideum and Dictyostelium purpureum.</title>
        <authorList>
            <consortium name="US DOE Joint Genome Institute (JGI-PGF)"/>
            <person name="Sucgang R."/>
            <person name="Kuo A."/>
            <person name="Tian X."/>
            <person name="Salerno W."/>
            <person name="Parikh A."/>
            <person name="Feasley C.L."/>
            <person name="Dalin E."/>
            <person name="Tu H."/>
            <person name="Huang E."/>
            <person name="Barry K."/>
            <person name="Lindquist E."/>
            <person name="Shapiro H."/>
            <person name="Bruce D."/>
            <person name="Schmutz J."/>
            <person name="Salamov A."/>
            <person name="Fey P."/>
            <person name="Gaudet P."/>
            <person name="Anjard C."/>
            <person name="Babu M.M."/>
            <person name="Basu S."/>
            <person name="Bushmanova Y."/>
            <person name="van der Wel H."/>
            <person name="Katoh-Kurasawa M."/>
            <person name="Dinh C."/>
            <person name="Coutinho P.M."/>
            <person name="Saito T."/>
            <person name="Elias M."/>
            <person name="Schaap P."/>
            <person name="Kay R.R."/>
            <person name="Henrissat B."/>
            <person name="Eichinger L."/>
            <person name="Rivero F."/>
            <person name="Putnam N.H."/>
            <person name="West C.M."/>
            <person name="Loomis W.F."/>
            <person name="Chisholm R.L."/>
            <person name="Shaulsky G."/>
            <person name="Strassmann J.E."/>
            <person name="Queller D.C."/>
            <person name="Kuspa A."/>
            <person name="Grigoriev I.V."/>
        </authorList>
    </citation>
    <scope>NUCLEOTIDE SEQUENCE [LARGE SCALE GENOMIC DNA]</scope>
    <source>
        <strain evidence="2">QSDP1</strain>
    </source>
</reference>
<evidence type="ECO:0008006" key="3">
    <source>
        <dbReference type="Google" id="ProtNLM"/>
    </source>
</evidence>
<keyword evidence="2" id="KW-1185">Reference proteome</keyword>
<protein>
    <recommendedName>
        <fullName evidence="3">Peroxin-3</fullName>
    </recommendedName>
</protein>
<dbReference type="eggNOG" id="KOG4444">
    <property type="taxonomic scope" value="Eukaryota"/>
</dbReference>
<dbReference type="InParanoid" id="F0ZFY8"/>
<name>F0ZFY8_DICPU</name>
<dbReference type="AlphaFoldDB" id="F0ZFY8"/>
<dbReference type="RefSeq" id="XP_003286349.1">
    <property type="nucleotide sequence ID" value="XM_003286301.1"/>
</dbReference>
<organism evidence="1 2">
    <name type="scientific">Dictyostelium purpureum</name>
    <name type="common">Slime mold</name>
    <dbReference type="NCBI Taxonomy" id="5786"/>
    <lineage>
        <taxon>Eukaryota</taxon>
        <taxon>Amoebozoa</taxon>
        <taxon>Evosea</taxon>
        <taxon>Eumycetozoa</taxon>
        <taxon>Dictyostelia</taxon>
        <taxon>Dictyosteliales</taxon>
        <taxon>Dictyosteliaceae</taxon>
        <taxon>Dictyostelium</taxon>
    </lineage>
</organism>
<dbReference type="EMBL" id="GL871007">
    <property type="protein sequence ID" value="EGC37146.1"/>
    <property type="molecule type" value="Genomic_DNA"/>
</dbReference>
<dbReference type="GeneID" id="10503720"/>
<dbReference type="PANTHER" id="PTHR28080:SF1">
    <property type="entry name" value="PEROXISOMAL BIOGENESIS FACTOR 3"/>
    <property type="match status" value="1"/>
</dbReference>
<evidence type="ECO:0000313" key="2">
    <source>
        <dbReference type="Proteomes" id="UP000001064"/>
    </source>
</evidence>
<dbReference type="STRING" id="5786.F0ZFY8"/>
<dbReference type="OMA" id="FTRTVCA"/>
<dbReference type="OrthoDB" id="45930at2759"/>
<dbReference type="Pfam" id="PF04882">
    <property type="entry name" value="Peroxin-3"/>
    <property type="match status" value="1"/>
</dbReference>
<dbReference type="GO" id="GO:0005778">
    <property type="term" value="C:peroxisomal membrane"/>
    <property type="evidence" value="ECO:0000318"/>
    <property type="project" value="GO_Central"/>
</dbReference>
<evidence type="ECO:0000313" key="1">
    <source>
        <dbReference type="EMBL" id="EGC37146.1"/>
    </source>
</evidence>
<dbReference type="InterPro" id="IPR006966">
    <property type="entry name" value="Peroxin-3"/>
</dbReference>